<organism evidence="1 2">
    <name type="scientific">Roseovarius nubinhibens</name>
    <dbReference type="NCBI Taxonomy" id="314263"/>
    <lineage>
        <taxon>Bacteria</taxon>
        <taxon>Pseudomonadati</taxon>
        <taxon>Pseudomonadota</taxon>
        <taxon>Alphaproteobacteria</taxon>
        <taxon>Rhodobacterales</taxon>
        <taxon>Roseobacteraceae</taxon>
        <taxon>Roseovarius</taxon>
    </lineage>
</organism>
<gene>
    <name evidence="1" type="ORF">DCS45_03615</name>
</gene>
<name>A0A348W8U2_9RHOB</name>
<proteinExistence type="predicted"/>
<dbReference type="Proteomes" id="UP000264719">
    <property type="component" value="Unassembled WGS sequence"/>
</dbReference>
<reference evidence="1 2" key="1">
    <citation type="journal article" date="2018" name="Nat. Biotechnol.">
        <title>A standardized bacterial taxonomy based on genome phylogeny substantially revises the tree of life.</title>
        <authorList>
            <person name="Parks D.H."/>
            <person name="Chuvochina M."/>
            <person name="Waite D.W."/>
            <person name="Rinke C."/>
            <person name="Skarshewski A."/>
            <person name="Chaumeil P.A."/>
            <person name="Hugenholtz P."/>
        </authorList>
    </citation>
    <scope>NUCLEOTIDE SEQUENCE [LARGE SCALE GENOMIC DNA]</scope>
    <source>
        <strain evidence="1">UBA9169</strain>
    </source>
</reference>
<protein>
    <submittedName>
        <fullName evidence="1">Adenosylcobinamide-phosphate synthase</fullName>
    </submittedName>
</protein>
<sequence length="58" mass="6299">MSTLCLLPLALLLDALLGEPRALWSRVPHPAVLMGRVVSTLDTRLNHGTARRLKGLLA</sequence>
<comment type="caution">
    <text evidence="1">The sequence shown here is derived from an EMBL/GenBank/DDBJ whole genome shotgun (WGS) entry which is preliminary data.</text>
</comment>
<dbReference type="AlphaFoldDB" id="A0A348W8U2"/>
<evidence type="ECO:0000313" key="2">
    <source>
        <dbReference type="Proteomes" id="UP000264719"/>
    </source>
</evidence>
<evidence type="ECO:0000313" key="1">
    <source>
        <dbReference type="EMBL" id="HAR50954.1"/>
    </source>
</evidence>
<feature type="non-terminal residue" evidence="1">
    <location>
        <position position="58"/>
    </location>
</feature>
<accession>A0A348W8U2</accession>
<dbReference type="EMBL" id="DMVW01000040">
    <property type="protein sequence ID" value="HAR50954.1"/>
    <property type="molecule type" value="Genomic_DNA"/>
</dbReference>